<dbReference type="Gene3D" id="2.100.10.30">
    <property type="entry name" value="Jacalin-like lectin domain"/>
    <property type="match status" value="1"/>
</dbReference>
<protein>
    <submittedName>
        <fullName evidence="1">Uncharacterized protein</fullName>
    </submittedName>
</protein>
<keyword evidence="2" id="KW-1185">Reference proteome</keyword>
<dbReference type="InterPro" id="IPR036404">
    <property type="entry name" value="Jacalin-like_lectin_dom_sf"/>
</dbReference>
<dbReference type="AlphaFoldDB" id="A0A3P9AZ00"/>
<reference evidence="1" key="2">
    <citation type="submission" date="2025-08" db="UniProtKB">
        <authorList>
            <consortium name="Ensembl"/>
        </authorList>
    </citation>
    <scope>IDENTIFICATION</scope>
</reference>
<dbReference type="GeneTree" id="ENSGT01030000238186"/>
<proteinExistence type="predicted"/>
<reference evidence="1" key="3">
    <citation type="submission" date="2025-09" db="UniProtKB">
        <authorList>
            <consortium name="Ensembl"/>
        </authorList>
    </citation>
    <scope>IDENTIFICATION</scope>
</reference>
<reference evidence="1 2" key="1">
    <citation type="journal article" date="2014" name="Nature">
        <title>The genomic substrate for adaptive radiation in African cichlid fish.</title>
        <authorList>
            <person name="Brawand D."/>
            <person name="Wagner C.E."/>
            <person name="Li Y.I."/>
            <person name="Malinsky M."/>
            <person name="Keller I."/>
            <person name="Fan S."/>
            <person name="Simakov O."/>
            <person name="Ng A.Y."/>
            <person name="Lim Z.W."/>
            <person name="Bezault E."/>
            <person name="Turner-Maier J."/>
            <person name="Johnson J."/>
            <person name="Alcazar R."/>
            <person name="Noh H.J."/>
            <person name="Russell P."/>
            <person name="Aken B."/>
            <person name="Alfoldi J."/>
            <person name="Amemiya C."/>
            <person name="Azzouzi N."/>
            <person name="Baroiller J.F."/>
            <person name="Barloy-Hubler F."/>
            <person name="Berlin A."/>
            <person name="Bloomquist R."/>
            <person name="Carleton K.L."/>
            <person name="Conte M.A."/>
            <person name="D'Cotta H."/>
            <person name="Eshel O."/>
            <person name="Gaffney L."/>
            <person name="Galibert F."/>
            <person name="Gante H.F."/>
            <person name="Gnerre S."/>
            <person name="Greuter L."/>
            <person name="Guyon R."/>
            <person name="Haddad N.S."/>
            <person name="Haerty W."/>
            <person name="Harris R.M."/>
            <person name="Hofmann H.A."/>
            <person name="Hourlier T."/>
            <person name="Hulata G."/>
            <person name="Jaffe D.B."/>
            <person name="Lara M."/>
            <person name="Lee A.P."/>
            <person name="MacCallum I."/>
            <person name="Mwaiko S."/>
            <person name="Nikaido M."/>
            <person name="Nishihara H."/>
            <person name="Ozouf-Costaz C."/>
            <person name="Penman D.J."/>
            <person name="Przybylski D."/>
            <person name="Rakotomanga M."/>
            <person name="Renn S.C.P."/>
            <person name="Ribeiro F.J."/>
            <person name="Ron M."/>
            <person name="Salzburger W."/>
            <person name="Sanchez-Pulido L."/>
            <person name="Santos M.E."/>
            <person name="Searle S."/>
            <person name="Sharpe T."/>
            <person name="Swofford R."/>
            <person name="Tan F.J."/>
            <person name="Williams L."/>
            <person name="Young S."/>
            <person name="Yin S."/>
            <person name="Okada N."/>
            <person name="Kocher T.D."/>
            <person name="Miska E.A."/>
            <person name="Lander E.S."/>
            <person name="Venkatesh B."/>
            <person name="Fernald R.D."/>
            <person name="Meyer A."/>
            <person name="Ponting C.P."/>
            <person name="Streelman J.T."/>
            <person name="Lindblad-Toh K."/>
            <person name="Seehausen O."/>
            <person name="Di Palma F."/>
        </authorList>
    </citation>
    <scope>NUCLEOTIDE SEQUENCE</scope>
</reference>
<dbReference type="STRING" id="106582.ENSMZEP00005002895"/>
<evidence type="ECO:0000313" key="1">
    <source>
        <dbReference type="Ensembl" id="ENSMZEP00005002895.1"/>
    </source>
</evidence>
<organism evidence="1 2">
    <name type="scientific">Maylandia zebra</name>
    <name type="common">zebra mbuna</name>
    <dbReference type="NCBI Taxonomy" id="106582"/>
    <lineage>
        <taxon>Eukaryota</taxon>
        <taxon>Metazoa</taxon>
        <taxon>Chordata</taxon>
        <taxon>Craniata</taxon>
        <taxon>Vertebrata</taxon>
        <taxon>Euteleostomi</taxon>
        <taxon>Actinopterygii</taxon>
        <taxon>Neopterygii</taxon>
        <taxon>Teleostei</taxon>
        <taxon>Neoteleostei</taxon>
        <taxon>Acanthomorphata</taxon>
        <taxon>Ovalentaria</taxon>
        <taxon>Cichlomorphae</taxon>
        <taxon>Cichliformes</taxon>
        <taxon>Cichlidae</taxon>
        <taxon>African cichlids</taxon>
        <taxon>Pseudocrenilabrinae</taxon>
        <taxon>Haplochromini</taxon>
        <taxon>Maylandia</taxon>
        <taxon>Maylandia zebra complex</taxon>
    </lineage>
</organism>
<dbReference type="Proteomes" id="UP000265160">
    <property type="component" value="LG11"/>
</dbReference>
<dbReference type="Ensembl" id="ENSMZET00005003011.1">
    <property type="protein sequence ID" value="ENSMZEP00005002895.1"/>
    <property type="gene ID" value="ENSMZEG00005002247.1"/>
</dbReference>
<name>A0A3P9AZ00_9CICH</name>
<accession>A0A3P9AZ00</accession>
<sequence>YHNSWADVVGRIYGTPQELELFDGELFAYILDLWKIDNNYIYQVIFGTSRGRSLIVSQPTQGSFNFYPPHPDAELRLLSRRLSGNGITIPGSSLGSVKQSTVQPIMLYI</sequence>
<evidence type="ECO:0000313" key="2">
    <source>
        <dbReference type="Proteomes" id="UP000265160"/>
    </source>
</evidence>